<comment type="subunit">
    <text evidence="9">Homohexamer.</text>
</comment>
<evidence type="ECO:0000313" key="11">
    <source>
        <dbReference type="EMBL" id="HIX02279.1"/>
    </source>
</evidence>
<dbReference type="PRINTS" id="PR01020">
    <property type="entry name" value="LPSBIOSNTHSS"/>
</dbReference>
<keyword evidence="1 9" id="KW-0963">Cytoplasm</keyword>
<dbReference type="PANTHER" id="PTHR21342">
    <property type="entry name" value="PHOSPHOPANTETHEINE ADENYLYLTRANSFERASE"/>
    <property type="match status" value="1"/>
</dbReference>
<comment type="cofactor">
    <cofactor evidence="9">
        <name>Mg(2+)</name>
        <dbReference type="ChEBI" id="CHEBI:18420"/>
    </cofactor>
</comment>
<feature type="binding site" evidence="9">
    <location>
        <position position="89"/>
    </location>
    <ligand>
        <name>substrate</name>
    </ligand>
</feature>
<dbReference type="AlphaFoldDB" id="A0A9D1UXV4"/>
<proteinExistence type="inferred from homology"/>
<dbReference type="NCBIfam" id="TIGR00125">
    <property type="entry name" value="cyt_tran_rel"/>
    <property type="match status" value="1"/>
</dbReference>
<comment type="pathway">
    <text evidence="9">Cofactor biosynthesis; coenzyme A biosynthesis; CoA from (R)-pantothenate: step 4/5.</text>
</comment>
<feature type="binding site" evidence="9">
    <location>
        <position position="75"/>
    </location>
    <ligand>
        <name>substrate</name>
    </ligand>
</feature>
<keyword evidence="6 9" id="KW-0460">Magnesium</keyword>
<dbReference type="InterPro" id="IPR004821">
    <property type="entry name" value="Cyt_trans-like"/>
</dbReference>
<name>A0A9D1UXV4_9LACO</name>
<keyword evidence="4 9" id="KW-0547">Nucleotide-binding</keyword>
<feature type="binding site" evidence="9">
    <location>
        <begin position="10"/>
        <end position="11"/>
    </location>
    <ligand>
        <name>ATP</name>
        <dbReference type="ChEBI" id="CHEBI:30616"/>
    </ligand>
</feature>
<sequence>MNVNAIFPGSFDPLTKGHYDLIYRASRIMDHLTVAVMTNTSKKALFTTDEKVKIIKDAVAELNNVDVIAVEKGLTVDLAQKLNATVIIRGVRDTEDFEFEKKIANLNRKLNSEIETLLLSSSPEFEAISSSMIKEIAKFGGDVSQFVNPTVQHLIEEKINEKEN</sequence>
<comment type="similarity">
    <text evidence="9">Belongs to the bacterial CoaD family.</text>
</comment>
<evidence type="ECO:0000256" key="4">
    <source>
        <dbReference type="ARBA" id="ARBA00022741"/>
    </source>
</evidence>
<accession>A0A9D1UXV4</accession>
<dbReference type="GO" id="GO:0004595">
    <property type="term" value="F:pantetheine-phosphate adenylyltransferase activity"/>
    <property type="evidence" value="ECO:0007669"/>
    <property type="project" value="UniProtKB-UniRule"/>
</dbReference>
<dbReference type="CDD" id="cd02163">
    <property type="entry name" value="PPAT"/>
    <property type="match status" value="1"/>
</dbReference>
<keyword evidence="5 9" id="KW-0067">ATP-binding</keyword>
<evidence type="ECO:0000256" key="8">
    <source>
        <dbReference type="ARBA" id="ARBA00029346"/>
    </source>
</evidence>
<evidence type="ECO:0000256" key="2">
    <source>
        <dbReference type="ARBA" id="ARBA00022679"/>
    </source>
</evidence>
<dbReference type="HAMAP" id="MF_00151">
    <property type="entry name" value="PPAT_bact"/>
    <property type="match status" value="1"/>
</dbReference>
<feature type="binding site" evidence="9">
    <location>
        <begin position="125"/>
        <end position="131"/>
    </location>
    <ligand>
        <name>ATP</name>
        <dbReference type="ChEBI" id="CHEBI:30616"/>
    </ligand>
</feature>
<gene>
    <name evidence="9 11" type="primary">coaD</name>
    <name evidence="11" type="ORF">H9861_05945</name>
</gene>
<evidence type="ECO:0000256" key="5">
    <source>
        <dbReference type="ARBA" id="ARBA00022840"/>
    </source>
</evidence>
<evidence type="ECO:0000313" key="12">
    <source>
        <dbReference type="Proteomes" id="UP000823963"/>
    </source>
</evidence>
<feature type="binding site" evidence="9">
    <location>
        <position position="42"/>
    </location>
    <ligand>
        <name>substrate</name>
    </ligand>
</feature>
<evidence type="ECO:0000259" key="10">
    <source>
        <dbReference type="Pfam" id="PF01467"/>
    </source>
</evidence>
<dbReference type="GO" id="GO:0005737">
    <property type="term" value="C:cytoplasm"/>
    <property type="evidence" value="ECO:0007669"/>
    <property type="project" value="UniProtKB-SubCell"/>
</dbReference>
<comment type="function">
    <text evidence="9">Reversibly transfers an adenylyl group from ATP to 4'-phosphopantetheine, yielding dephospho-CoA (dPCoA) and pyrophosphate.</text>
</comment>
<dbReference type="SUPFAM" id="SSF52374">
    <property type="entry name" value="Nucleotidylyl transferase"/>
    <property type="match status" value="1"/>
</dbReference>
<feature type="binding site" evidence="9">
    <location>
        <position position="100"/>
    </location>
    <ligand>
        <name>ATP</name>
        <dbReference type="ChEBI" id="CHEBI:30616"/>
    </ligand>
</feature>
<dbReference type="EC" id="2.7.7.3" evidence="9"/>
<dbReference type="EMBL" id="DXFP01000053">
    <property type="protein sequence ID" value="HIX02279.1"/>
    <property type="molecule type" value="Genomic_DNA"/>
</dbReference>
<evidence type="ECO:0000256" key="7">
    <source>
        <dbReference type="ARBA" id="ARBA00022993"/>
    </source>
</evidence>
<dbReference type="InterPro" id="IPR001980">
    <property type="entry name" value="PPAT"/>
</dbReference>
<reference evidence="11" key="2">
    <citation type="submission" date="2021-04" db="EMBL/GenBank/DDBJ databases">
        <authorList>
            <person name="Gilroy R."/>
        </authorList>
    </citation>
    <scope>NUCLEOTIDE SEQUENCE</scope>
    <source>
        <strain evidence="11">6627</strain>
    </source>
</reference>
<feature type="site" description="Transition state stabilizer" evidence="9">
    <location>
        <position position="18"/>
    </location>
</feature>
<dbReference type="Proteomes" id="UP000823963">
    <property type="component" value="Unassembled WGS sequence"/>
</dbReference>
<feature type="domain" description="Cytidyltransferase-like" evidence="10">
    <location>
        <begin position="6"/>
        <end position="135"/>
    </location>
</feature>
<keyword evidence="2 9" id="KW-0808">Transferase</keyword>
<dbReference type="Pfam" id="PF01467">
    <property type="entry name" value="CTP_transf_like"/>
    <property type="match status" value="1"/>
</dbReference>
<comment type="subcellular location">
    <subcellularLocation>
        <location evidence="9">Cytoplasm</location>
    </subcellularLocation>
</comment>
<dbReference type="InterPro" id="IPR014729">
    <property type="entry name" value="Rossmann-like_a/b/a_fold"/>
</dbReference>
<comment type="catalytic activity">
    <reaction evidence="8 9">
        <text>(R)-4'-phosphopantetheine + ATP + H(+) = 3'-dephospho-CoA + diphosphate</text>
        <dbReference type="Rhea" id="RHEA:19801"/>
        <dbReference type="ChEBI" id="CHEBI:15378"/>
        <dbReference type="ChEBI" id="CHEBI:30616"/>
        <dbReference type="ChEBI" id="CHEBI:33019"/>
        <dbReference type="ChEBI" id="CHEBI:57328"/>
        <dbReference type="ChEBI" id="CHEBI:61723"/>
        <dbReference type="EC" id="2.7.7.3"/>
    </reaction>
</comment>
<evidence type="ECO:0000256" key="6">
    <source>
        <dbReference type="ARBA" id="ARBA00022842"/>
    </source>
</evidence>
<feature type="binding site" evidence="9">
    <location>
        <position position="18"/>
    </location>
    <ligand>
        <name>ATP</name>
        <dbReference type="ChEBI" id="CHEBI:30616"/>
    </ligand>
</feature>
<dbReference type="Gene3D" id="3.40.50.620">
    <property type="entry name" value="HUPs"/>
    <property type="match status" value="1"/>
</dbReference>
<dbReference type="PANTHER" id="PTHR21342:SF1">
    <property type="entry name" value="PHOSPHOPANTETHEINE ADENYLYLTRANSFERASE"/>
    <property type="match status" value="1"/>
</dbReference>
<keyword evidence="3 9" id="KW-0548">Nucleotidyltransferase</keyword>
<feature type="binding site" evidence="9">
    <location>
        <begin position="90"/>
        <end position="92"/>
    </location>
    <ligand>
        <name>ATP</name>
        <dbReference type="ChEBI" id="CHEBI:30616"/>
    </ligand>
</feature>
<evidence type="ECO:0000256" key="3">
    <source>
        <dbReference type="ARBA" id="ARBA00022695"/>
    </source>
</evidence>
<dbReference type="GO" id="GO:0005524">
    <property type="term" value="F:ATP binding"/>
    <property type="evidence" value="ECO:0007669"/>
    <property type="project" value="UniProtKB-KW"/>
</dbReference>
<evidence type="ECO:0000256" key="1">
    <source>
        <dbReference type="ARBA" id="ARBA00022490"/>
    </source>
</evidence>
<comment type="caution">
    <text evidence="11">The sequence shown here is derived from an EMBL/GenBank/DDBJ whole genome shotgun (WGS) entry which is preliminary data.</text>
</comment>
<dbReference type="GO" id="GO:0015937">
    <property type="term" value="P:coenzyme A biosynthetic process"/>
    <property type="evidence" value="ECO:0007669"/>
    <property type="project" value="UniProtKB-UniRule"/>
</dbReference>
<evidence type="ECO:0000256" key="9">
    <source>
        <dbReference type="HAMAP-Rule" id="MF_00151"/>
    </source>
</evidence>
<dbReference type="NCBIfam" id="TIGR01510">
    <property type="entry name" value="coaD_prev_kdtB"/>
    <property type="match status" value="1"/>
</dbReference>
<protein>
    <recommendedName>
        <fullName evidence="9">Phosphopantetheine adenylyltransferase</fullName>
        <ecNumber evidence="9">2.7.7.3</ecNumber>
    </recommendedName>
    <alternativeName>
        <fullName evidence="9">Dephospho-CoA pyrophosphorylase</fullName>
    </alternativeName>
    <alternativeName>
        <fullName evidence="9">Pantetheine-phosphate adenylyltransferase</fullName>
        <shortName evidence="9">PPAT</shortName>
    </alternativeName>
</protein>
<organism evidence="11 12">
    <name type="scientific">Candidatus Ligilactobacillus excrementigallinarum</name>
    <dbReference type="NCBI Taxonomy" id="2838641"/>
    <lineage>
        <taxon>Bacteria</taxon>
        <taxon>Bacillati</taxon>
        <taxon>Bacillota</taxon>
        <taxon>Bacilli</taxon>
        <taxon>Lactobacillales</taxon>
        <taxon>Lactobacillaceae</taxon>
        <taxon>Ligilactobacillus</taxon>
    </lineage>
</organism>
<feature type="binding site" evidence="9">
    <location>
        <position position="10"/>
    </location>
    <ligand>
        <name>substrate</name>
    </ligand>
</feature>
<reference evidence="11" key="1">
    <citation type="journal article" date="2021" name="PeerJ">
        <title>Extensive microbial diversity within the chicken gut microbiome revealed by metagenomics and culture.</title>
        <authorList>
            <person name="Gilroy R."/>
            <person name="Ravi A."/>
            <person name="Getino M."/>
            <person name="Pursley I."/>
            <person name="Horton D.L."/>
            <person name="Alikhan N.F."/>
            <person name="Baker D."/>
            <person name="Gharbi K."/>
            <person name="Hall N."/>
            <person name="Watson M."/>
            <person name="Adriaenssens E.M."/>
            <person name="Foster-Nyarko E."/>
            <person name="Jarju S."/>
            <person name="Secka A."/>
            <person name="Antonio M."/>
            <person name="Oren A."/>
            <person name="Chaudhuri R.R."/>
            <person name="La Ragione R."/>
            <person name="Hildebrand F."/>
            <person name="Pallen M.J."/>
        </authorList>
    </citation>
    <scope>NUCLEOTIDE SEQUENCE</scope>
    <source>
        <strain evidence="11">6627</strain>
    </source>
</reference>
<keyword evidence="7 9" id="KW-0173">Coenzyme A biosynthesis</keyword>